<evidence type="ECO:0000256" key="6">
    <source>
        <dbReference type="SAM" id="Phobius"/>
    </source>
</evidence>
<evidence type="ECO:0000256" key="4">
    <source>
        <dbReference type="ARBA" id="ARBA00022989"/>
    </source>
</evidence>
<comment type="similarity">
    <text evidence="2">Belongs to the FAM163 family.</text>
</comment>
<keyword evidence="3 6" id="KW-0812">Transmembrane</keyword>
<reference evidence="7" key="1">
    <citation type="submission" date="2020-06" db="EMBL/GenBank/DDBJ databases">
        <authorList>
            <consortium name="Wellcome Sanger Institute Data Sharing"/>
        </authorList>
    </citation>
    <scope>NUCLEOTIDE SEQUENCE [LARGE SCALE GENOMIC DNA]</scope>
</reference>
<accession>A0A8C5I359</accession>
<keyword evidence="4 6" id="KW-1133">Transmembrane helix</keyword>
<comment type="subcellular location">
    <subcellularLocation>
        <location evidence="1">Membrane</location>
        <topology evidence="1">Single-pass membrane protein</topology>
    </subcellularLocation>
</comment>
<evidence type="ECO:0000313" key="7">
    <source>
        <dbReference type="Ensembl" id="ENSGWIP00000052924.1"/>
    </source>
</evidence>
<sequence>MSAGTIVITGGILAAVILLVIVAVLCYCRLQYYCCKRTESEVGSVGGADPLSHSPCNACDALAMDGTAISPASLDQLDSGSQNNSCPSCSPFLVRSGLSDELSNGGERLGFHTYYENPSFSLSSASLSYHKPSEGFAPPQRAYSTDV</sequence>
<dbReference type="GO" id="GO:0016020">
    <property type="term" value="C:membrane"/>
    <property type="evidence" value="ECO:0007669"/>
    <property type="project" value="UniProtKB-SubCell"/>
</dbReference>
<evidence type="ECO:0000256" key="3">
    <source>
        <dbReference type="ARBA" id="ARBA00022692"/>
    </source>
</evidence>
<dbReference type="RefSeq" id="XP_028293010.1">
    <property type="nucleotide sequence ID" value="XM_028437209.1"/>
</dbReference>
<keyword evidence="8" id="KW-1185">Reference proteome</keyword>
<dbReference type="PANTHER" id="PTHR31914:SF2">
    <property type="entry name" value="PROTEIN FAM163A"/>
    <property type="match status" value="1"/>
</dbReference>
<evidence type="ECO:0000256" key="1">
    <source>
        <dbReference type="ARBA" id="ARBA00004167"/>
    </source>
</evidence>
<organism evidence="7 8">
    <name type="scientific">Gouania willdenowi</name>
    <name type="common">Blunt-snouted clingfish</name>
    <name type="synonym">Lepadogaster willdenowi</name>
    <dbReference type="NCBI Taxonomy" id="441366"/>
    <lineage>
        <taxon>Eukaryota</taxon>
        <taxon>Metazoa</taxon>
        <taxon>Chordata</taxon>
        <taxon>Craniata</taxon>
        <taxon>Vertebrata</taxon>
        <taxon>Euteleostomi</taxon>
        <taxon>Actinopterygii</taxon>
        <taxon>Neopterygii</taxon>
        <taxon>Teleostei</taxon>
        <taxon>Neoteleostei</taxon>
        <taxon>Acanthomorphata</taxon>
        <taxon>Ovalentaria</taxon>
        <taxon>Blenniimorphae</taxon>
        <taxon>Blenniiformes</taxon>
        <taxon>Gobiesocoidei</taxon>
        <taxon>Gobiesocidae</taxon>
        <taxon>Gobiesocinae</taxon>
        <taxon>Gouania</taxon>
    </lineage>
</organism>
<dbReference type="InterPro" id="IPR029379">
    <property type="entry name" value="FAM163"/>
</dbReference>
<gene>
    <name evidence="7" type="primary">LOC114455906</name>
</gene>
<dbReference type="OrthoDB" id="9937973at2759"/>
<dbReference type="Pfam" id="PF15069">
    <property type="entry name" value="FAM163"/>
    <property type="match status" value="1"/>
</dbReference>
<dbReference type="PANTHER" id="PTHR31914">
    <property type="entry name" value="PROTEIN FAM163A"/>
    <property type="match status" value="1"/>
</dbReference>
<evidence type="ECO:0000313" key="8">
    <source>
        <dbReference type="Proteomes" id="UP000694680"/>
    </source>
</evidence>
<keyword evidence="5 6" id="KW-0472">Membrane</keyword>
<dbReference type="Ensembl" id="ENSGWIT00000057093.1">
    <property type="protein sequence ID" value="ENSGWIP00000052924.1"/>
    <property type="gene ID" value="ENSGWIG00000025491.1"/>
</dbReference>
<evidence type="ECO:0000256" key="5">
    <source>
        <dbReference type="ARBA" id="ARBA00023136"/>
    </source>
</evidence>
<reference evidence="7" key="2">
    <citation type="submission" date="2025-08" db="UniProtKB">
        <authorList>
            <consortium name="Ensembl"/>
        </authorList>
    </citation>
    <scope>IDENTIFICATION</scope>
</reference>
<name>A0A8C5I359_GOUWI</name>
<dbReference type="InterPro" id="IPR040281">
    <property type="entry name" value="FAM163A"/>
</dbReference>
<reference evidence="7" key="3">
    <citation type="submission" date="2025-09" db="UniProtKB">
        <authorList>
            <consortium name="Ensembl"/>
        </authorList>
    </citation>
    <scope>IDENTIFICATION</scope>
</reference>
<dbReference type="GeneID" id="114455906"/>
<evidence type="ECO:0000256" key="2">
    <source>
        <dbReference type="ARBA" id="ARBA00006760"/>
    </source>
</evidence>
<feature type="transmembrane region" description="Helical" evidence="6">
    <location>
        <begin position="6"/>
        <end position="28"/>
    </location>
</feature>
<protein>
    <submittedName>
        <fullName evidence="7">Protein FAM163A-like</fullName>
    </submittedName>
</protein>
<dbReference type="Proteomes" id="UP000694680">
    <property type="component" value="Chromosome 22"/>
</dbReference>
<dbReference type="AlphaFoldDB" id="A0A8C5I359"/>
<proteinExistence type="inferred from homology"/>